<dbReference type="GO" id="GO:0000271">
    <property type="term" value="P:polysaccharide biosynthetic process"/>
    <property type="evidence" value="ECO:0007669"/>
    <property type="project" value="InterPro"/>
</dbReference>
<organism evidence="1 2">
    <name type="scientific">Candidatus Giovannonibacteria bacterium RIFCSPHIGHO2_02_FULL_46_20</name>
    <dbReference type="NCBI Taxonomy" id="1798338"/>
    <lineage>
        <taxon>Bacteria</taxon>
        <taxon>Candidatus Giovannoniibacteriota</taxon>
    </lineage>
</organism>
<name>A0A1F5WFH5_9BACT</name>
<dbReference type="SUPFAM" id="SSF53756">
    <property type="entry name" value="UDP-Glycosyltransferase/glycogen phosphorylase"/>
    <property type="match status" value="1"/>
</dbReference>
<dbReference type="InterPro" id="IPR043148">
    <property type="entry name" value="TagF_C"/>
</dbReference>
<dbReference type="STRING" id="1798338.A3J56_01785"/>
<dbReference type="GO" id="GO:0015774">
    <property type="term" value="P:polysaccharide transport"/>
    <property type="evidence" value="ECO:0007669"/>
    <property type="project" value="InterPro"/>
</dbReference>
<dbReference type="Gene3D" id="3.40.50.12580">
    <property type="match status" value="1"/>
</dbReference>
<evidence type="ECO:0008006" key="3">
    <source>
        <dbReference type="Google" id="ProtNLM"/>
    </source>
</evidence>
<gene>
    <name evidence="1" type="ORF">A3J56_01785</name>
</gene>
<comment type="caution">
    <text evidence="1">The sequence shown here is derived from an EMBL/GenBank/DDBJ whole genome shotgun (WGS) entry which is preliminary data.</text>
</comment>
<protein>
    <recommendedName>
        <fullName evidence="3">Capsule polysaccharide biosynthesis protein</fullName>
    </recommendedName>
</protein>
<reference evidence="1 2" key="1">
    <citation type="journal article" date="2016" name="Nat. Commun.">
        <title>Thousands of microbial genomes shed light on interconnected biogeochemical processes in an aquifer system.</title>
        <authorList>
            <person name="Anantharaman K."/>
            <person name="Brown C.T."/>
            <person name="Hug L.A."/>
            <person name="Sharon I."/>
            <person name="Castelle C.J."/>
            <person name="Probst A.J."/>
            <person name="Thomas B.C."/>
            <person name="Singh A."/>
            <person name="Wilkins M.J."/>
            <person name="Karaoz U."/>
            <person name="Brodie E.L."/>
            <person name="Williams K.H."/>
            <person name="Hubbard S.S."/>
            <person name="Banfield J.F."/>
        </authorList>
    </citation>
    <scope>NUCLEOTIDE SEQUENCE [LARGE SCALE GENOMIC DNA]</scope>
</reference>
<evidence type="ECO:0000313" key="1">
    <source>
        <dbReference type="EMBL" id="OGF74051.1"/>
    </source>
</evidence>
<evidence type="ECO:0000313" key="2">
    <source>
        <dbReference type="Proteomes" id="UP000178406"/>
    </source>
</evidence>
<dbReference type="Proteomes" id="UP000178406">
    <property type="component" value="Unassembled WGS sequence"/>
</dbReference>
<proteinExistence type="predicted"/>
<dbReference type="EMBL" id="MFHQ01000030">
    <property type="protein sequence ID" value="OGF74051.1"/>
    <property type="molecule type" value="Genomic_DNA"/>
</dbReference>
<dbReference type="AlphaFoldDB" id="A0A1F5WFH5"/>
<dbReference type="Pfam" id="PF05159">
    <property type="entry name" value="Capsule_synth"/>
    <property type="match status" value="1"/>
</dbReference>
<sequence>MKACLLLQRKFAPIGHEIAKCLQSYGVDEFCAYVGLRTAYDFLRTQKEIKYTSLLLDEDLYKKIENAELDIEYLKKFEKEYGIPNLWPYMYVDRIFMHQNLIREYPYDEPLLGHEKMLKAIQVYSKAVVEFLEQEKPDFFVTSIIGSLGSSLLYHIVQKKGIPAFTIDSTRIGNGNTVSCDFRTFSFAEKIFQEIQSGARQNKKGREAEEYLCEFRKNPTPYVAEYAPAMRPIARSRQFAFLSPKKLIKNVQWITKSFATYFKKHEKDYTDEVPHIALWDRAKRKMRGFYGYRDLYQSMRNEEFAFFALHMEPETATMLYAPHYTNQQEIVRQAARALPVGMKLYVKEHPYMVNYRPRRYYKEFLKIPNVKLIDPVTNAYDIIKNTKLVFTITGTSAWEGVLFGKPAITFGDVFYNALSMVKRCRNFDDLPYLVKEQLEHFRHNEEELVNFIGAILEESVDVDIITLWEKADQGEHIKHNEGLERLAEFIVKKIGIIKSA</sequence>
<dbReference type="InterPro" id="IPR007833">
    <property type="entry name" value="Capsule_polysaccharide_synth"/>
</dbReference>
<accession>A0A1F5WFH5</accession>